<keyword evidence="10" id="KW-0472">Membrane</keyword>
<dbReference type="PANTHER" id="PTHR43289">
    <property type="entry name" value="MITOGEN-ACTIVATED PROTEIN KINASE KINASE KINASE 20-RELATED"/>
    <property type="match status" value="1"/>
</dbReference>
<dbReference type="InterPro" id="IPR008271">
    <property type="entry name" value="Ser/Thr_kinase_AS"/>
</dbReference>
<evidence type="ECO:0000259" key="11">
    <source>
        <dbReference type="PROSITE" id="PS50011"/>
    </source>
</evidence>
<evidence type="ECO:0000256" key="2">
    <source>
        <dbReference type="ARBA" id="ARBA00022527"/>
    </source>
</evidence>
<dbReference type="PROSITE" id="PS50011">
    <property type="entry name" value="PROTEIN_KINASE_DOM"/>
    <property type="match status" value="1"/>
</dbReference>
<feature type="domain" description="Protein kinase" evidence="11">
    <location>
        <begin position="12"/>
        <end position="278"/>
    </location>
</feature>
<comment type="caution">
    <text evidence="13">The sequence shown here is derived from an EMBL/GenBank/DDBJ whole genome shotgun (WGS) entry which is preliminary data.</text>
</comment>
<feature type="transmembrane region" description="Helical" evidence="10">
    <location>
        <begin position="343"/>
        <end position="365"/>
    </location>
</feature>
<proteinExistence type="predicted"/>
<feature type="domain" description="PASTA" evidence="12">
    <location>
        <begin position="440"/>
        <end position="507"/>
    </location>
</feature>
<dbReference type="Gene3D" id="1.10.510.10">
    <property type="entry name" value="Transferase(Phosphotransferase) domain 1"/>
    <property type="match status" value="1"/>
</dbReference>
<evidence type="ECO:0000256" key="1">
    <source>
        <dbReference type="ARBA" id="ARBA00012513"/>
    </source>
</evidence>
<dbReference type="PROSITE" id="PS51178">
    <property type="entry name" value="PASTA"/>
    <property type="match status" value="4"/>
</dbReference>
<evidence type="ECO:0000256" key="7">
    <source>
        <dbReference type="ARBA" id="ARBA00047899"/>
    </source>
</evidence>
<keyword evidence="2" id="KW-0723">Serine/threonine-protein kinase</keyword>
<feature type="binding site" evidence="9">
    <location>
        <position position="41"/>
    </location>
    <ligand>
        <name>ATP</name>
        <dbReference type="ChEBI" id="CHEBI:30616"/>
    </ligand>
</feature>
<organism evidence="13 14">
    <name type="scientific">Clostridium subterminale</name>
    <dbReference type="NCBI Taxonomy" id="1550"/>
    <lineage>
        <taxon>Bacteria</taxon>
        <taxon>Bacillati</taxon>
        <taxon>Bacillota</taxon>
        <taxon>Clostridia</taxon>
        <taxon>Eubacteriales</taxon>
        <taxon>Clostridiaceae</taxon>
        <taxon>Clostridium</taxon>
    </lineage>
</organism>
<dbReference type="GO" id="GO:0016301">
    <property type="term" value="F:kinase activity"/>
    <property type="evidence" value="ECO:0007669"/>
    <property type="project" value="UniProtKB-KW"/>
</dbReference>
<dbReference type="InterPro" id="IPR000719">
    <property type="entry name" value="Prot_kinase_dom"/>
</dbReference>
<comment type="catalytic activity">
    <reaction evidence="8">
        <text>L-seryl-[protein] + ATP = O-phospho-L-seryl-[protein] + ADP + H(+)</text>
        <dbReference type="Rhea" id="RHEA:17989"/>
        <dbReference type="Rhea" id="RHEA-COMP:9863"/>
        <dbReference type="Rhea" id="RHEA-COMP:11604"/>
        <dbReference type="ChEBI" id="CHEBI:15378"/>
        <dbReference type="ChEBI" id="CHEBI:29999"/>
        <dbReference type="ChEBI" id="CHEBI:30616"/>
        <dbReference type="ChEBI" id="CHEBI:83421"/>
        <dbReference type="ChEBI" id="CHEBI:456216"/>
        <dbReference type="EC" id="2.7.11.1"/>
    </reaction>
</comment>
<feature type="domain" description="PASTA" evidence="12">
    <location>
        <begin position="373"/>
        <end position="439"/>
    </location>
</feature>
<evidence type="ECO:0000256" key="9">
    <source>
        <dbReference type="PROSITE-ProRule" id="PRU10141"/>
    </source>
</evidence>
<keyword evidence="10" id="KW-1133">Transmembrane helix</keyword>
<keyword evidence="10" id="KW-0812">Transmembrane</keyword>
<reference evidence="14" key="1">
    <citation type="journal article" date="2019" name="Int. J. Syst. Evol. Microbiol.">
        <title>The Global Catalogue of Microorganisms (GCM) 10K type strain sequencing project: providing services to taxonomists for standard genome sequencing and annotation.</title>
        <authorList>
            <consortium name="The Broad Institute Genomics Platform"/>
            <consortium name="The Broad Institute Genome Sequencing Center for Infectious Disease"/>
            <person name="Wu L."/>
            <person name="Ma J."/>
        </authorList>
    </citation>
    <scope>NUCLEOTIDE SEQUENCE [LARGE SCALE GENOMIC DNA]</scope>
    <source>
        <strain evidence="14">JCM 1417</strain>
    </source>
</reference>
<dbReference type="SMART" id="SM00740">
    <property type="entry name" value="PASTA"/>
    <property type="match status" value="4"/>
</dbReference>
<evidence type="ECO:0000259" key="12">
    <source>
        <dbReference type="PROSITE" id="PS51178"/>
    </source>
</evidence>
<dbReference type="Gene3D" id="3.30.200.20">
    <property type="entry name" value="Phosphorylase Kinase, domain 1"/>
    <property type="match status" value="1"/>
</dbReference>
<dbReference type="PROSITE" id="PS00108">
    <property type="entry name" value="PROTEIN_KINASE_ST"/>
    <property type="match status" value="1"/>
</dbReference>
<keyword evidence="5 13" id="KW-0418">Kinase</keyword>
<evidence type="ECO:0000313" key="14">
    <source>
        <dbReference type="Proteomes" id="UP001501047"/>
    </source>
</evidence>
<keyword evidence="4 9" id="KW-0547">Nucleotide-binding</keyword>
<sequence length="662" mass="72527">MQMIGTMLGNRYELIEKIGEGGMAVVYKAKCTILNRFVAIKILKTEYSNNKEFMEKFRREALATATFSHSNIVNIYDVGSEGNINYIVMELVNGKTLKEYIRENAPLSMDSTLKISIQIAKALECAHKNKIIHRDIKPHNILINEDGVIKVTDFGIAKATSSDTITHTNKVIGSAHYFSPEQAKGKIVDNRTDIYSFGIVIYEMLTGRVPFDGESAVAVALKHIQDTIVPPKVLVPEVPDSLNNLVIKATQKEVIKRYNNVTDMLIDLMKIENNNKYIVTPSNMDNDYTTVMDTTQIQNTMYASNLGKKLADSNIDDEEDEEEDEDYEDYDHEKRKTSTWKKVLLVGGALLLTILVGIFVGTSIYNKGNGDVKKDELKVPKIIGLTADEAKADVEKLGLTYVVLGEEASDKPAGTIIAVFPAEGTAVKKESEVRVRISTGPGEIEVPDVVKLGKSVAQDHIVTQGLKVGKITEDFSDEIEEGAVISTNPGAKAKVKKGDTVDIVISKGSRIKKKTVPDLSGLTLKEAEQVLAVSNLKLGSTTAVVTDDKSKDGKIFNQSEPAQTSVQENEKISVNYYQYKDPDEGKVVVPNFIGKTIEDAQAAANSHGVKITITGDKKGLIVSQDVPEGQKVAAGSTINLTSQVKAPIVDDNDKDKEKDKEP</sequence>
<dbReference type="SMART" id="SM00220">
    <property type="entry name" value="S_TKc"/>
    <property type="match status" value="1"/>
</dbReference>
<dbReference type="InterPro" id="IPR011009">
    <property type="entry name" value="Kinase-like_dom_sf"/>
</dbReference>
<name>A0ABP3VXH3_CLOSU</name>
<evidence type="ECO:0000256" key="4">
    <source>
        <dbReference type="ARBA" id="ARBA00022741"/>
    </source>
</evidence>
<accession>A0ABP3VXH3</accession>
<dbReference type="CDD" id="cd06577">
    <property type="entry name" value="PASTA_pknB"/>
    <property type="match status" value="3"/>
</dbReference>
<dbReference type="Proteomes" id="UP001501047">
    <property type="component" value="Unassembled WGS sequence"/>
</dbReference>
<protein>
    <recommendedName>
        <fullName evidence="1">non-specific serine/threonine protein kinase</fullName>
        <ecNumber evidence="1">2.7.11.1</ecNumber>
    </recommendedName>
</protein>
<dbReference type="SUPFAM" id="SSF54184">
    <property type="entry name" value="Penicillin-binding protein 2x (pbp-2x), c-terminal domain"/>
    <property type="match status" value="2"/>
</dbReference>
<keyword evidence="3" id="KW-0808">Transferase</keyword>
<dbReference type="NCBIfam" id="NF033483">
    <property type="entry name" value="PknB_PASTA_kin"/>
    <property type="match status" value="1"/>
</dbReference>
<evidence type="ECO:0000313" key="13">
    <source>
        <dbReference type="EMBL" id="GAA0768909.1"/>
    </source>
</evidence>
<evidence type="ECO:0000256" key="5">
    <source>
        <dbReference type="ARBA" id="ARBA00022777"/>
    </source>
</evidence>
<dbReference type="PROSITE" id="PS00107">
    <property type="entry name" value="PROTEIN_KINASE_ATP"/>
    <property type="match status" value="1"/>
</dbReference>
<gene>
    <name evidence="13" type="primary">pknB</name>
    <name evidence="13" type="ORF">GCM10008908_09850</name>
</gene>
<dbReference type="Pfam" id="PF03793">
    <property type="entry name" value="PASTA"/>
    <property type="match status" value="4"/>
</dbReference>
<evidence type="ECO:0000256" key="3">
    <source>
        <dbReference type="ARBA" id="ARBA00022679"/>
    </source>
</evidence>
<evidence type="ECO:0000256" key="8">
    <source>
        <dbReference type="ARBA" id="ARBA00048679"/>
    </source>
</evidence>
<keyword evidence="6 9" id="KW-0067">ATP-binding</keyword>
<evidence type="ECO:0000256" key="10">
    <source>
        <dbReference type="SAM" id="Phobius"/>
    </source>
</evidence>
<evidence type="ECO:0000256" key="6">
    <source>
        <dbReference type="ARBA" id="ARBA00022840"/>
    </source>
</evidence>
<dbReference type="Gene3D" id="3.30.10.20">
    <property type="match status" value="4"/>
</dbReference>
<comment type="catalytic activity">
    <reaction evidence="7">
        <text>L-threonyl-[protein] + ATP = O-phospho-L-threonyl-[protein] + ADP + H(+)</text>
        <dbReference type="Rhea" id="RHEA:46608"/>
        <dbReference type="Rhea" id="RHEA-COMP:11060"/>
        <dbReference type="Rhea" id="RHEA-COMP:11605"/>
        <dbReference type="ChEBI" id="CHEBI:15378"/>
        <dbReference type="ChEBI" id="CHEBI:30013"/>
        <dbReference type="ChEBI" id="CHEBI:30616"/>
        <dbReference type="ChEBI" id="CHEBI:61977"/>
        <dbReference type="ChEBI" id="CHEBI:456216"/>
        <dbReference type="EC" id="2.7.11.1"/>
    </reaction>
</comment>
<dbReference type="InterPro" id="IPR005543">
    <property type="entry name" value="PASTA_dom"/>
</dbReference>
<dbReference type="CDD" id="cd06575">
    <property type="entry name" value="PASTA_Pbp2x-like_2"/>
    <property type="match status" value="1"/>
</dbReference>
<dbReference type="Pfam" id="PF00069">
    <property type="entry name" value="Pkinase"/>
    <property type="match status" value="1"/>
</dbReference>
<feature type="domain" description="PASTA" evidence="12">
    <location>
        <begin position="583"/>
        <end position="643"/>
    </location>
</feature>
<dbReference type="PANTHER" id="PTHR43289:SF34">
    <property type="entry name" value="SERINE_THREONINE-PROTEIN KINASE YBDM-RELATED"/>
    <property type="match status" value="1"/>
</dbReference>
<dbReference type="SUPFAM" id="SSF56112">
    <property type="entry name" value="Protein kinase-like (PK-like)"/>
    <property type="match status" value="1"/>
</dbReference>
<dbReference type="CDD" id="cd14014">
    <property type="entry name" value="STKc_PknB_like"/>
    <property type="match status" value="1"/>
</dbReference>
<keyword evidence="14" id="KW-1185">Reference proteome</keyword>
<dbReference type="EMBL" id="BAAACI010000001">
    <property type="protein sequence ID" value="GAA0768909.1"/>
    <property type="molecule type" value="Genomic_DNA"/>
</dbReference>
<feature type="domain" description="PASTA" evidence="12">
    <location>
        <begin position="510"/>
        <end position="578"/>
    </location>
</feature>
<dbReference type="EC" id="2.7.11.1" evidence="1"/>
<dbReference type="InterPro" id="IPR017441">
    <property type="entry name" value="Protein_kinase_ATP_BS"/>
</dbReference>